<dbReference type="PANTHER" id="PTHR42879">
    <property type="entry name" value="3-OXOACYL-(ACYL-CARRIER-PROTEIN) REDUCTASE"/>
    <property type="match status" value="1"/>
</dbReference>
<name>A0ABT8HAD9_MYCAO</name>
<comment type="catalytic activity">
    <reaction evidence="5">
        <text>a (3R)-hydroxyacyl-[ACP] + NADP(+) = a 3-oxoacyl-[ACP] + NADPH + H(+)</text>
        <dbReference type="Rhea" id="RHEA:17397"/>
        <dbReference type="Rhea" id="RHEA-COMP:9916"/>
        <dbReference type="Rhea" id="RHEA-COMP:9945"/>
        <dbReference type="ChEBI" id="CHEBI:15378"/>
        <dbReference type="ChEBI" id="CHEBI:57783"/>
        <dbReference type="ChEBI" id="CHEBI:58349"/>
        <dbReference type="ChEBI" id="CHEBI:78776"/>
        <dbReference type="ChEBI" id="CHEBI:78827"/>
        <dbReference type="EC" id="1.1.1.100"/>
    </reaction>
    <physiologicalReaction direction="right-to-left" evidence="5">
        <dbReference type="Rhea" id="RHEA:17399"/>
    </physiologicalReaction>
</comment>
<evidence type="ECO:0000256" key="3">
    <source>
        <dbReference type="ARBA" id="ARBA00022512"/>
    </source>
</evidence>
<comment type="similarity">
    <text evidence="2">Belongs to the short-chain dehydrogenases/reductases (SDR) family.</text>
</comment>
<evidence type="ECO:0000256" key="2">
    <source>
        <dbReference type="ARBA" id="ARBA00006484"/>
    </source>
</evidence>
<dbReference type="InterPro" id="IPR002347">
    <property type="entry name" value="SDR_fam"/>
</dbReference>
<dbReference type="EMBL" id="JAUHTC010000033">
    <property type="protein sequence ID" value="MDN4517733.1"/>
    <property type="molecule type" value="Genomic_DNA"/>
</dbReference>
<evidence type="ECO:0000256" key="4">
    <source>
        <dbReference type="ARBA" id="ARBA00040781"/>
    </source>
</evidence>
<dbReference type="SUPFAM" id="SSF51735">
    <property type="entry name" value="NAD(P)-binding Rossmann-fold domains"/>
    <property type="match status" value="1"/>
</dbReference>
<protein>
    <recommendedName>
        <fullName evidence="4">3-oxoacyl-[acyl-carrier-protein] reductase MabA</fullName>
    </recommendedName>
</protein>
<comment type="caution">
    <text evidence="6">The sequence shown here is derived from an EMBL/GenBank/DDBJ whole genome shotgun (WGS) entry which is preliminary data.</text>
</comment>
<dbReference type="PRINTS" id="PR00081">
    <property type="entry name" value="GDHRDH"/>
</dbReference>
<keyword evidence="3" id="KW-0964">Secreted</keyword>
<dbReference type="Gene3D" id="3.40.50.720">
    <property type="entry name" value="NAD(P)-binding Rossmann-like Domain"/>
    <property type="match status" value="1"/>
</dbReference>
<keyword evidence="7" id="KW-1185">Reference proteome</keyword>
<evidence type="ECO:0000256" key="1">
    <source>
        <dbReference type="ARBA" id="ARBA00004191"/>
    </source>
</evidence>
<organism evidence="6 7">
    <name type="scientific">Mycolicibacterium austroafricanum</name>
    <name type="common">Mycobacterium austroafricanum</name>
    <dbReference type="NCBI Taxonomy" id="39687"/>
    <lineage>
        <taxon>Bacteria</taxon>
        <taxon>Bacillati</taxon>
        <taxon>Actinomycetota</taxon>
        <taxon>Actinomycetes</taxon>
        <taxon>Mycobacteriales</taxon>
        <taxon>Mycobacteriaceae</taxon>
        <taxon>Mycolicibacterium</taxon>
    </lineage>
</organism>
<comment type="subcellular location">
    <subcellularLocation>
        <location evidence="1">Secreted</location>
        <location evidence="1">Cell wall</location>
    </subcellularLocation>
</comment>
<dbReference type="InterPro" id="IPR050259">
    <property type="entry name" value="SDR"/>
</dbReference>
<sequence length="274" mass="28098">MSGRSRSSTPQPVAIVTGAGSPTGIGFASARALAPTHAVVVAATSRRIEDRVAELAADGARVRGFVGDLTDPAQAARLVGEVLAWAGRLDVLVNNAGMVSTTGAEEQTAAHETRDDQWHAALARNLDTTFFVTREALKPMVAQRYGRIVNVGSVSGAVMAYGGDAAYHAAKAATVGLTRSIAIDYAHQGITANVVAPGWIATGSATEHELLMGAACPIGRAGRPDEVAALVAFLAAPAASYITGQVLVVDGGNSIAEERGHASPTETHPDSRTP</sequence>
<reference evidence="6" key="1">
    <citation type="submission" date="2023-07" db="EMBL/GenBank/DDBJ databases">
        <title>Degradation of tert-butanol by M. austroafricanum TBA100.</title>
        <authorList>
            <person name="Helbich S."/>
            <person name="Vainshtein Y."/>
        </authorList>
    </citation>
    <scope>NUCLEOTIDE SEQUENCE</scope>
    <source>
        <strain evidence="6">TBA100</strain>
    </source>
</reference>
<evidence type="ECO:0000313" key="6">
    <source>
        <dbReference type="EMBL" id="MDN4517733.1"/>
    </source>
</evidence>
<dbReference type="InterPro" id="IPR036291">
    <property type="entry name" value="NAD(P)-bd_dom_sf"/>
</dbReference>
<dbReference type="Pfam" id="PF13561">
    <property type="entry name" value="adh_short_C2"/>
    <property type="match status" value="1"/>
</dbReference>
<dbReference type="PRINTS" id="PR00080">
    <property type="entry name" value="SDRFAMILY"/>
</dbReference>
<dbReference type="Proteomes" id="UP001172687">
    <property type="component" value="Unassembled WGS sequence"/>
</dbReference>
<evidence type="ECO:0000313" key="7">
    <source>
        <dbReference type="Proteomes" id="UP001172687"/>
    </source>
</evidence>
<dbReference type="PANTHER" id="PTHR42879:SF2">
    <property type="entry name" value="3-OXOACYL-[ACYL-CARRIER-PROTEIN] REDUCTASE FABG"/>
    <property type="match status" value="1"/>
</dbReference>
<dbReference type="RefSeq" id="WP_105387639.1">
    <property type="nucleotide sequence ID" value="NZ_CP070380.1"/>
</dbReference>
<accession>A0ABT8HAD9</accession>
<keyword evidence="3" id="KW-0134">Cell wall</keyword>
<proteinExistence type="inferred from homology"/>
<gene>
    <name evidence="6" type="ORF">QYF68_07795</name>
</gene>
<evidence type="ECO:0000256" key="5">
    <source>
        <dbReference type="ARBA" id="ARBA00047400"/>
    </source>
</evidence>